<dbReference type="Pfam" id="PF00924">
    <property type="entry name" value="MS_channel_2nd"/>
    <property type="match status" value="1"/>
</dbReference>
<dbReference type="Proteomes" id="UP001434337">
    <property type="component" value="Chromosome"/>
</dbReference>
<feature type="transmembrane region" description="Helical" evidence="6">
    <location>
        <begin position="15"/>
        <end position="40"/>
    </location>
</feature>
<organism evidence="8 9">
    <name type="scientific">Propioniciclava soli</name>
    <dbReference type="NCBI Taxonomy" id="2775081"/>
    <lineage>
        <taxon>Bacteria</taxon>
        <taxon>Bacillati</taxon>
        <taxon>Actinomycetota</taxon>
        <taxon>Actinomycetes</taxon>
        <taxon>Propionibacteriales</taxon>
        <taxon>Propionibacteriaceae</taxon>
        <taxon>Propioniciclava</taxon>
    </lineage>
</organism>
<proteinExistence type="predicted"/>
<protein>
    <submittedName>
        <fullName evidence="8">Mechanosensitive ion channel</fullName>
    </submittedName>
</protein>
<keyword evidence="2 6" id="KW-0812">Transmembrane</keyword>
<dbReference type="PANTHER" id="PTHR30566">
    <property type="entry name" value="YNAI-RELATED MECHANOSENSITIVE ION CHANNEL"/>
    <property type="match status" value="1"/>
</dbReference>
<name>A0ABZ3C5L1_9ACTN</name>
<dbReference type="InterPro" id="IPR023408">
    <property type="entry name" value="MscS_beta-dom_sf"/>
</dbReference>
<gene>
    <name evidence="8" type="ORF">PCC79_14460</name>
</gene>
<feature type="region of interest" description="Disordered" evidence="5">
    <location>
        <begin position="381"/>
        <end position="402"/>
    </location>
</feature>
<feature type="domain" description="Mechanosensitive ion channel MscS" evidence="7">
    <location>
        <begin position="188"/>
        <end position="254"/>
    </location>
</feature>
<feature type="transmembrane region" description="Helical" evidence="6">
    <location>
        <begin position="166"/>
        <end position="185"/>
    </location>
</feature>
<evidence type="ECO:0000313" key="8">
    <source>
        <dbReference type="EMBL" id="WZW98080.1"/>
    </source>
</evidence>
<dbReference type="RefSeq" id="WP_232549810.1">
    <property type="nucleotide sequence ID" value="NZ_CP115965.1"/>
</dbReference>
<keyword evidence="9" id="KW-1185">Reference proteome</keyword>
<dbReference type="Gene3D" id="2.30.30.60">
    <property type="match status" value="1"/>
</dbReference>
<evidence type="ECO:0000256" key="6">
    <source>
        <dbReference type="SAM" id="Phobius"/>
    </source>
</evidence>
<evidence type="ECO:0000256" key="3">
    <source>
        <dbReference type="ARBA" id="ARBA00022989"/>
    </source>
</evidence>
<dbReference type="InterPro" id="IPR006685">
    <property type="entry name" value="MscS_channel_2nd"/>
</dbReference>
<feature type="transmembrane region" description="Helical" evidence="6">
    <location>
        <begin position="143"/>
        <end position="160"/>
    </location>
</feature>
<keyword evidence="4 6" id="KW-0472">Membrane</keyword>
<evidence type="ECO:0000256" key="4">
    <source>
        <dbReference type="ARBA" id="ARBA00023136"/>
    </source>
</evidence>
<evidence type="ECO:0000313" key="9">
    <source>
        <dbReference type="Proteomes" id="UP001434337"/>
    </source>
</evidence>
<dbReference type="Gene3D" id="1.10.287.1260">
    <property type="match status" value="1"/>
</dbReference>
<reference evidence="8 9" key="1">
    <citation type="journal article" date="2023" name="Environ Microbiome">
        <title>A coral-associated actinobacterium mitigates coral bleaching under heat stress.</title>
        <authorList>
            <person name="Li J."/>
            <person name="Zou Y."/>
            <person name="Li Q."/>
            <person name="Zhang J."/>
            <person name="Bourne D.G."/>
            <person name="Lyu Y."/>
            <person name="Liu C."/>
            <person name="Zhang S."/>
        </authorList>
    </citation>
    <scope>NUCLEOTIDE SEQUENCE [LARGE SCALE GENOMIC DNA]</scope>
    <source>
        <strain evidence="8 9">SCSIO 13291</strain>
    </source>
</reference>
<keyword evidence="3 6" id="KW-1133">Transmembrane helix</keyword>
<feature type="transmembrane region" description="Helical" evidence="6">
    <location>
        <begin position="60"/>
        <end position="81"/>
    </location>
</feature>
<dbReference type="PANTHER" id="PTHR30566:SF25">
    <property type="entry name" value="INNER MEMBRANE PROTEIN"/>
    <property type="match status" value="1"/>
</dbReference>
<dbReference type="EMBL" id="CP115965">
    <property type="protein sequence ID" value="WZW98080.1"/>
    <property type="molecule type" value="Genomic_DNA"/>
</dbReference>
<sequence>MENETGEVVIDVLSVLLYATAGLALGLLLSFLLTLAVALLRRRRPGLTHVSLRLRVPQRVFFAVLGVGVGLLVGTSAQVLGEQWDDYATLQHGVLIAVILAGAQLAAGLLRAVEDSVNARRARTGAHGDALRVRTQLQMVRRVGVALVWLVAIASVLLTFDAFRAIGASVFASAGILSIVAGLAAQSSLSNIFAGLQIAFSDALRVGDTVVMEGETSRVEEITLTYVVLRVWDGRRLVVPSTLFTAQSFENWTKTDPAQLGAVMFDLDWLVPVEAFRSEALRLVEGNPLWDGQTAGVQVTDSQNGHVELRLLVSARNSDDLWNLRCQLREDLVLWLQTDASYALPRTRLEPEPTSAPPKPVRDQLVEETREALRAERAALIAAAPPAEPEPTPEPEHAHGLGWPSLRWFRRRDRRAEADPAEPDA</sequence>
<evidence type="ECO:0000259" key="7">
    <source>
        <dbReference type="Pfam" id="PF00924"/>
    </source>
</evidence>
<accession>A0ABZ3C5L1</accession>
<dbReference type="SUPFAM" id="SSF50182">
    <property type="entry name" value="Sm-like ribonucleoproteins"/>
    <property type="match status" value="1"/>
</dbReference>
<evidence type="ECO:0000256" key="5">
    <source>
        <dbReference type="SAM" id="MobiDB-lite"/>
    </source>
</evidence>
<comment type="subcellular location">
    <subcellularLocation>
        <location evidence="1">Membrane</location>
    </subcellularLocation>
</comment>
<evidence type="ECO:0000256" key="2">
    <source>
        <dbReference type="ARBA" id="ARBA00022692"/>
    </source>
</evidence>
<dbReference type="InterPro" id="IPR010920">
    <property type="entry name" value="LSM_dom_sf"/>
</dbReference>
<evidence type="ECO:0000256" key="1">
    <source>
        <dbReference type="ARBA" id="ARBA00004370"/>
    </source>
</evidence>
<feature type="transmembrane region" description="Helical" evidence="6">
    <location>
        <begin position="93"/>
        <end position="113"/>
    </location>
</feature>